<dbReference type="PANTHER" id="PTHR43722:SF1">
    <property type="entry name" value="PROLINE IMINOPEPTIDASE"/>
    <property type="match status" value="1"/>
</dbReference>
<dbReference type="PRINTS" id="PR00793">
    <property type="entry name" value="PROAMNOPTASE"/>
</dbReference>
<keyword evidence="4 8" id="KW-0031">Aminopeptidase</keyword>
<dbReference type="EMBL" id="JAPWDQ010000001">
    <property type="protein sequence ID" value="KAJ5496088.1"/>
    <property type="molecule type" value="Genomic_DNA"/>
</dbReference>
<comment type="catalytic activity">
    <reaction evidence="1 8 10">
        <text>Release of N-terminal proline from a peptide.</text>
        <dbReference type="EC" id="3.4.11.5"/>
    </reaction>
</comment>
<evidence type="ECO:0000256" key="10">
    <source>
        <dbReference type="RuleBase" id="RU003421"/>
    </source>
</evidence>
<reference evidence="12" key="1">
    <citation type="submission" date="2022-12" db="EMBL/GenBank/DDBJ databases">
        <authorList>
            <person name="Petersen C."/>
        </authorList>
    </citation>
    <scope>NUCLEOTIDE SEQUENCE</scope>
    <source>
        <strain evidence="12">IBT 30728</strain>
    </source>
</reference>
<evidence type="ECO:0000256" key="4">
    <source>
        <dbReference type="ARBA" id="ARBA00022438"/>
    </source>
</evidence>
<evidence type="ECO:0000256" key="5">
    <source>
        <dbReference type="ARBA" id="ARBA00022490"/>
    </source>
</evidence>
<dbReference type="InterPro" id="IPR029058">
    <property type="entry name" value="AB_hydrolase_fold"/>
</dbReference>
<evidence type="ECO:0000256" key="6">
    <source>
        <dbReference type="ARBA" id="ARBA00022670"/>
    </source>
</evidence>
<name>A0A9X0C2W8_9EURO</name>
<dbReference type="InterPro" id="IPR005944">
    <property type="entry name" value="Pro_iminopeptidase"/>
</dbReference>
<keyword evidence="13" id="KW-1185">Reference proteome</keyword>
<keyword evidence="6 8" id="KW-0645">Protease</keyword>
<feature type="active site" evidence="9">
    <location>
        <position position="268"/>
    </location>
</feature>
<evidence type="ECO:0000256" key="3">
    <source>
        <dbReference type="ARBA" id="ARBA00010088"/>
    </source>
</evidence>
<keyword evidence="5 8" id="KW-0963">Cytoplasm</keyword>
<evidence type="ECO:0000256" key="7">
    <source>
        <dbReference type="ARBA" id="ARBA00022801"/>
    </source>
</evidence>
<evidence type="ECO:0000259" key="11">
    <source>
        <dbReference type="Pfam" id="PF00561"/>
    </source>
</evidence>
<evidence type="ECO:0000313" key="12">
    <source>
        <dbReference type="EMBL" id="KAJ5496088.1"/>
    </source>
</evidence>
<dbReference type="PIRSF" id="PIRSF006431">
    <property type="entry name" value="Pept_S33"/>
    <property type="match status" value="1"/>
</dbReference>
<dbReference type="Proteomes" id="UP001148312">
    <property type="component" value="Unassembled WGS sequence"/>
</dbReference>
<evidence type="ECO:0000313" key="13">
    <source>
        <dbReference type="Proteomes" id="UP001148312"/>
    </source>
</evidence>
<evidence type="ECO:0000256" key="8">
    <source>
        <dbReference type="PIRNR" id="PIRNR006431"/>
    </source>
</evidence>
<reference evidence="12" key="2">
    <citation type="journal article" date="2023" name="IMA Fungus">
        <title>Comparative genomic study of the Penicillium genus elucidates a diverse pangenome and 15 lateral gene transfer events.</title>
        <authorList>
            <person name="Petersen C."/>
            <person name="Sorensen T."/>
            <person name="Nielsen M.R."/>
            <person name="Sondergaard T.E."/>
            <person name="Sorensen J.L."/>
            <person name="Fitzpatrick D.A."/>
            <person name="Frisvad J.C."/>
            <person name="Nielsen K.L."/>
        </authorList>
    </citation>
    <scope>NUCLEOTIDE SEQUENCE</scope>
    <source>
        <strain evidence="12">IBT 30728</strain>
    </source>
</reference>
<comment type="similarity">
    <text evidence="3 8 10">Belongs to the peptidase S33 family.</text>
</comment>
<dbReference type="GO" id="GO:0004177">
    <property type="term" value="F:aminopeptidase activity"/>
    <property type="evidence" value="ECO:0007669"/>
    <property type="project" value="UniProtKB-UniRule"/>
</dbReference>
<feature type="active site" description="Nucleophile" evidence="9">
    <location>
        <position position="110"/>
    </location>
</feature>
<dbReference type="RefSeq" id="XP_056795101.1">
    <property type="nucleotide sequence ID" value="XM_056930808.1"/>
</dbReference>
<feature type="active site" description="Proton donor" evidence="9">
    <location>
        <position position="295"/>
    </location>
</feature>
<gene>
    <name evidence="12" type="ORF">N7539_001204</name>
</gene>
<dbReference type="EC" id="3.4.11.5" evidence="8 10"/>
<feature type="domain" description="AB hydrolase-1" evidence="11">
    <location>
        <begin position="34"/>
        <end position="299"/>
    </location>
</feature>
<sequence>MSGYEHSDSFDKGVVPVGSIHQLYYEQYGKRDGKPVLYLHGGPGGHISKANTVYFNPEIYRVVLFDQRGTGRSKPLLELRENDTSHLLADLETLRAHFKIPKWHMVFGGSWGSTLALLYAQAYPHAVGSLVIFGVFTATKLELDWFRDPLGVNNLFPEAQDEFLEFLSEEERDHPNASYYKRLQSNDPKIRLEAARAWNRWDLSIGWGPMETPDFQMLDDEAWSVPHALLEAHYMVNDFWLDDGQILKSENLAKIRDIPGTILHGRHDMVCPPKTAWRLQRELPHLQLIWLSSGHMPFASETRQQLMQVCDQYADQDYSA</sequence>
<dbReference type="InterPro" id="IPR002410">
    <property type="entry name" value="Peptidase_S33"/>
</dbReference>
<dbReference type="GO" id="GO:0006508">
    <property type="term" value="P:proteolysis"/>
    <property type="evidence" value="ECO:0007669"/>
    <property type="project" value="UniProtKB-KW"/>
</dbReference>
<dbReference type="NCBIfam" id="TIGR01249">
    <property type="entry name" value="pro_imino_pep_1"/>
    <property type="match status" value="1"/>
</dbReference>
<dbReference type="Gene3D" id="3.40.50.1820">
    <property type="entry name" value="alpha/beta hydrolase"/>
    <property type="match status" value="1"/>
</dbReference>
<accession>A0A9X0C2W8</accession>
<dbReference type="AlphaFoldDB" id="A0A9X0C2W8"/>
<evidence type="ECO:0000256" key="1">
    <source>
        <dbReference type="ARBA" id="ARBA00001585"/>
    </source>
</evidence>
<dbReference type="GeneID" id="81621057"/>
<dbReference type="SUPFAM" id="SSF53474">
    <property type="entry name" value="alpha/beta-Hydrolases"/>
    <property type="match status" value="1"/>
</dbReference>
<comment type="subcellular location">
    <subcellularLocation>
        <location evidence="2 8">Cytoplasm</location>
    </subcellularLocation>
</comment>
<evidence type="ECO:0000256" key="2">
    <source>
        <dbReference type="ARBA" id="ARBA00004496"/>
    </source>
</evidence>
<evidence type="ECO:0000256" key="9">
    <source>
        <dbReference type="PIRSR" id="PIRSR006431-1"/>
    </source>
</evidence>
<dbReference type="GO" id="GO:0005737">
    <property type="term" value="C:cytoplasm"/>
    <property type="evidence" value="ECO:0007669"/>
    <property type="project" value="UniProtKB-SubCell"/>
</dbReference>
<protein>
    <recommendedName>
        <fullName evidence="8 10">Proline iminopeptidase</fullName>
        <shortName evidence="8">PIP</shortName>
        <ecNumber evidence="8 10">3.4.11.5</ecNumber>
    </recommendedName>
    <alternativeName>
        <fullName evidence="8">Prolyl aminopeptidase</fullName>
    </alternativeName>
</protein>
<dbReference type="GO" id="GO:0072330">
    <property type="term" value="P:monocarboxylic acid biosynthetic process"/>
    <property type="evidence" value="ECO:0007669"/>
    <property type="project" value="UniProtKB-ARBA"/>
</dbReference>
<dbReference type="GO" id="GO:0017000">
    <property type="term" value="P:antibiotic biosynthetic process"/>
    <property type="evidence" value="ECO:0007669"/>
    <property type="project" value="UniProtKB-ARBA"/>
</dbReference>
<proteinExistence type="inferred from homology"/>
<organism evidence="12 13">
    <name type="scientific">Penicillium diatomitis</name>
    <dbReference type="NCBI Taxonomy" id="2819901"/>
    <lineage>
        <taxon>Eukaryota</taxon>
        <taxon>Fungi</taxon>
        <taxon>Dikarya</taxon>
        <taxon>Ascomycota</taxon>
        <taxon>Pezizomycotina</taxon>
        <taxon>Eurotiomycetes</taxon>
        <taxon>Eurotiomycetidae</taxon>
        <taxon>Eurotiales</taxon>
        <taxon>Aspergillaceae</taxon>
        <taxon>Penicillium</taxon>
    </lineage>
</organism>
<dbReference type="Pfam" id="PF00561">
    <property type="entry name" value="Abhydrolase_1"/>
    <property type="match status" value="1"/>
</dbReference>
<dbReference type="PANTHER" id="PTHR43722">
    <property type="entry name" value="PROLINE IMINOPEPTIDASE"/>
    <property type="match status" value="1"/>
</dbReference>
<dbReference type="InterPro" id="IPR000073">
    <property type="entry name" value="AB_hydrolase_1"/>
</dbReference>
<comment type="caution">
    <text evidence="12">The sequence shown here is derived from an EMBL/GenBank/DDBJ whole genome shotgun (WGS) entry which is preliminary data.</text>
</comment>
<keyword evidence="7 8" id="KW-0378">Hydrolase</keyword>